<dbReference type="InterPro" id="IPR023527">
    <property type="entry name" value="Kinase_SasA"/>
</dbReference>
<dbReference type="Gene3D" id="1.10.287.130">
    <property type="match status" value="1"/>
</dbReference>
<sequence length="402" mass="45550">MSPTYADAARDDMVASPNFNTYPNAVLQLLLFVDRRSSSQEELKRIRSYLDSVKSDGNFALEVIDVSQQPYLAEHFKLIATPTLIKVHPEPRHSLTGSNLVCQLENCWGKWQQSAHEYSDRCPTTIHEGQGSVNSCLPSIATSSEIIQLSDEIFRLNREKEELQEQLRFKDRLISMLAHDLRNPLTSTSIALETLETLNHPDNADKLEANPNLPERLLQHARTQTRQIEQMIFDVLESARSQDGYLTIVPQKINLAELCQDALERQWENFETRGLTVQTDLPQDLPDAHADASRVRQVLMNLLDNAAKYTPEGGTISLSVLHRTAQKIQVSIGDTGPGIPFDKQQRIFDDRVRLERDEQTDGYGLGLSLCMRVVRSHYGQIWVDSQPGQGSTFHFTLPVYRA</sequence>
<dbReference type="SMART" id="SM00388">
    <property type="entry name" value="HisKA"/>
    <property type="match status" value="1"/>
</dbReference>
<protein>
    <recommendedName>
        <fullName evidence="9">Adaptive-response sensory-kinase SasA</fullName>
        <ecNumber evidence="9">2.7.13.3</ecNumber>
    </recommendedName>
    <alternativeName>
        <fullName evidence="9">Sensor histidine kinase SasA</fullName>
    </alternativeName>
</protein>
<keyword evidence="8 9" id="KW-0090">Biological rhythms</keyword>
<evidence type="ECO:0000256" key="9">
    <source>
        <dbReference type="HAMAP-Rule" id="MF_01837"/>
    </source>
</evidence>
<dbReference type="EC" id="2.7.13.3" evidence="9"/>
<dbReference type="PROSITE" id="PS50109">
    <property type="entry name" value="HIS_KIN"/>
    <property type="match status" value="1"/>
</dbReference>
<comment type="catalytic activity">
    <reaction evidence="1 9">
        <text>ATP + protein L-histidine = ADP + protein N-phospho-L-histidine.</text>
        <dbReference type="EC" id="2.7.13.3"/>
    </reaction>
</comment>
<feature type="coiled-coil region" evidence="10">
    <location>
        <begin position="146"/>
        <end position="173"/>
    </location>
</feature>
<dbReference type="InterPro" id="IPR004358">
    <property type="entry name" value="Sig_transdc_His_kin-like_C"/>
</dbReference>
<dbReference type="Pfam" id="PF02518">
    <property type="entry name" value="HATPase_c"/>
    <property type="match status" value="1"/>
</dbReference>
<keyword evidence="3 9" id="KW-0808">Transferase</keyword>
<evidence type="ECO:0000256" key="1">
    <source>
        <dbReference type="ARBA" id="ARBA00000085"/>
    </source>
</evidence>
<dbReference type="SUPFAM" id="SSF55874">
    <property type="entry name" value="ATPase domain of HSP90 chaperone/DNA topoisomerase II/histidine kinase"/>
    <property type="match status" value="1"/>
</dbReference>
<dbReference type="CDD" id="cd00082">
    <property type="entry name" value="HisKA"/>
    <property type="match status" value="1"/>
</dbReference>
<keyword evidence="4 9" id="KW-0547">Nucleotide-binding</keyword>
<dbReference type="Pfam" id="PF07689">
    <property type="entry name" value="KaiB"/>
    <property type="match status" value="1"/>
</dbReference>
<keyword evidence="13" id="KW-1185">Reference proteome</keyword>
<dbReference type="SUPFAM" id="SSF47384">
    <property type="entry name" value="Homodimeric domain of signal transducing histidine kinase"/>
    <property type="match status" value="1"/>
</dbReference>
<dbReference type="InterPro" id="IPR011649">
    <property type="entry name" value="KaiB_domain"/>
</dbReference>
<comment type="function">
    <text evidence="9">Member of the two-component regulatory system SasA/RpaA involved in genome-wide circadian gene expression. One of several clock output pathways. Participates in the Kai clock protein complex, the main circadian regulator in cyanobacteria, via its interaction with KaiC. KaiC enhances the autophosphorylation activity of SasA, which then transfers its phosphate group to RpaA to activate it. In addition to its output function, recruits fold-shifted KaiB (KaiB(fs)) to KaiC to cooperatively form the KaiB(6):KaiC(6) complex (independent of SasA kinase activity). Required for robustness of the circadian rhythm of gene expression and is involved in clock output, also required for adaptation to light/dark cycles.</text>
</comment>
<accession>A0ABY5ASP1</accession>
<dbReference type="SUPFAM" id="SSF52833">
    <property type="entry name" value="Thioredoxin-like"/>
    <property type="match status" value="1"/>
</dbReference>
<keyword evidence="7 9" id="KW-0902">Two-component regulatory system</keyword>
<dbReference type="PANTHER" id="PTHR43711:SF26">
    <property type="entry name" value="SENSOR HISTIDINE KINASE RCSC"/>
    <property type="match status" value="1"/>
</dbReference>
<proteinExistence type="inferred from homology"/>
<dbReference type="PANTHER" id="PTHR43711">
    <property type="entry name" value="TWO-COMPONENT HISTIDINE KINASE"/>
    <property type="match status" value="1"/>
</dbReference>
<dbReference type="Gene3D" id="3.40.30.10">
    <property type="entry name" value="Glutaredoxin"/>
    <property type="match status" value="1"/>
</dbReference>
<keyword evidence="6 9" id="KW-0067">ATP-binding</keyword>
<comment type="domain">
    <text evidence="9">The N-terminus interacts with KaiC, while the C-terminal histidine kinase domain autophosphorylates and is probably responsible for self-oligomerization. The N-terminal domain stimulates the C-terminus to autophosphorylate.</text>
</comment>
<evidence type="ECO:0000256" key="7">
    <source>
        <dbReference type="ARBA" id="ARBA00023012"/>
    </source>
</evidence>
<feature type="domain" description="Histidine kinase" evidence="11">
    <location>
        <begin position="176"/>
        <end position="401"/>
    </location>
</feature>
<keyword evidence="5 9" id="KW-0418">Kinase</keyword>
<evidence type="ECO:0000256" key="2">
    <source>
        <dbReference type="ARBA" id="ARBA00022553"/>
    </source>
</evidence>
<dbReference type="HAMAP" id="MF_01837">
    <property type="entry name" value="Kinase_SasA"/>
    <property type="match status" value="1"/>
</dbReference>
<keyword evidence="10" id="KW-0175">Coiled coil</keyword>
<dbReference type="Pfam" id="PF00512">
    <property type="entry name" value="HisKA"/>
    <property type="match status" value="1"/>
</dbReference>
<name>A0ABY5ASP1_9CYAN</name>
<evidence type="ECO:0000256" key="5">
    <source>
        <dbReference type="ARBA" id="ARBA00022777"/>
    </source>
</evidence>
<dbReference type="Gene3D" id="3.30.565.10">
    <property type="entry name" value="Histidine kinase-like ATPase, C-terminal domain"/>
    <property type="match status" value="1"/>
</dbReference>
<dbReference type="InterPro" id="IPR036249">
    <property type="entry name" value="Thioredoxin-like_sf"/>
</dbReference>
<evidence type="ECO:0000256" key="10">
    <source>
        <dbReference type="SAM" id="Coils"/>
    </source>
</evidence>
<dbReference type="NCBIfam" id="NF006800">
    <property type="entry name" value="PRK09303.1"/>
    <property type="match status" value="1"/>
</dbReference>
<evidence type="ECO:0000256" key="6">
    <source>
        <dbReference type="ARBA" id="ARBA00022840"/>
    </source>
</evidence>
<dbReference type="InterPro" id="IPR003594">
    <property type="entry name" value="HATPase_dom"/>
</dbReference>
<evidence type="ECO:0000256" key="4">
    <source>
        <dbReference type="ARBA" id="ARBA00022741"/>
    </source>
</evidence>
<evidence type="ECO:0000313" key="13">
    <source>
        <dbReference type="Proteomes" id="UP001056708"/>
    </source>
</evidence>
<dbReference type="RefSeq" id="WP_252663284.1">
    <property type="nucleotide sequence ID" value="NZ_CP098611.1"/>
</dbReference>
<gene>
    <name evidence="9" type="primary">sasA</name>
    <name evidence="12" type="ORF">NEA10_00480</name>
</gene>
<dbReference type="InterPro" id="IPR036097">
    <property type="entry name" value="HisK_dim/P_sf"/>
</dbReference>
<dbReference type="InterPro" id="IPR003661">
    <property type="entry name" value="HisK_dim/P_dom"/>
</dbReference>
<reference evidence="12" key="1">
    <citation type="submission" date="2022-06" db="EMBL/GenBank/DDBJ databases">
        <title>Genome sequence of Phormidium yuhuli AB48 isolated from an industrial photobioreactor environment.</title>
        <authorList>
            <person name="Qiu Y."/>
            <person name="Noonan A.J.C."/>
            <person name="Dofher K."/>
            <person name="Koch M."/>
            <person name="Kieft B."/>
            <person name="Lin X."/>
            <person name="Ziels R.M."/>
            <person name="Hallam S.J."/>
        </authorList>
    </citation>
    <scope>NUCLEOTIDE SEQUENCE</scope>
    <source>
        <strain evidence="12">AB48</strain>
    </source>
</reference>
<organism evidence="12 13">
    <name type="scientific">Phormidium yuhuli AB48</name>
    <dbReference type="NCBI Taxonomy" id="2940671"/>
    <lineage>
        <taxon>Bacteria</taxon>
        <taxon>Bacillati</taxon>
        <taxon>Cyanobacteriota</taxon>
        <taxon>Cyanophyceae</taxon>
        <taxon>Oscillatoriophycideae</taxon>
        <taxon>Oscillatoriales</taxon>
        <taxon>Oscillatoriaceae</taxon>
        <taxon>Phormidium</taxon>
        <taxon>Phormidium yuhuli</taxon>
    </lineage>
</organism>
<dbReference type="SMART" id="SM00387">
    <property type="entry name" value="HATPase_c"/>
    <property type="match status" value="1"/>
</dbReference>
<dbReference type="CDD" id="cd02978">
    <property type="entry name" value="KaiB_like"/>
    <property type="match status" value="1"/>
</dbReference>
<keyword evidence="2 9" id="KW-0597">Phosphoprotein</keyword>
<dbReference type="GO" id="GO:0016301">
    <property type="term" value="F:kinase activity"/>
    <property type="evidence" value="ECO:0007669"/>
    <property type="project" value="UniProtKB-KW"/>
</dbReference>
<dbReference type="Proteomes" id="UP001056708">
    <property type="component" value="Chromosome"/>
</dbReference>
<dbReference type="PRINTS" id="PR00344">
    <property type="entry name" value="BCTRLSENSOR"/>
</dbReference>
<dbReference type="InterPro" id="IPR050736">
    <property type="entry name" value="Sensor_HK_Regulatory"/>
</dbReference>
<evidence type="ECO:0000313" key="12">
    <source>
        <dbReference type="EMBL" id="USR91254.1"/>
    </source>
</evidence>
<dbReference type="SMART" id="SM01248">
    <property type="entry name" value="KaiB"/>
    <property type="match status" value="1"/>
</dbReference>
<dbReference type="EMBL" id="CP098611">
    <property type="protein sequence ID" value="USR91254.1"/>
    <property type="molecule type" value="Genomic_DNA"/>
</dbReference>
<dbReference type="InterPro" id="IPR036890">
    <property type="entry name" value="HATPase_C_sf"/>
</dbReference>
<evidence type="ECO:0000256" key="8">
    <source>
        <dbReference type="ARBA" id="ARBA00023108"/>
    </source>
</evidence>
<dbReference type="CDD" id="cd00075">
    <property type="entry name" value="HATPase"/>
    <property type="match status" value="1"/>
</dbReference>
<evidence type="ECO:0000256" key="3">
    <source>
        <dbReference type="ARBA" id="ARBA00022679"/>
    </source>
</evidence>
<evidence type="ECO:0000259" key="11">
    <source>
        <dbReference type="PROSITE" id="PS50109"/>
    </source>
</evidence>
<comment type="subunit">
    <text evidence="9">Homooligomerizes. Interacts with KaiC. Participates in the KaiABC clock complex, whose core is composed of a KaiC homohexamer, 6 KaiB and up to 6 KaiA dimers. SasA and KaiB(fs) compete to bind to KaiC.</text>
</comment>
<dbReference type="InterPro" id="IPR005467">
    <property type="entry name" value="His_kinase_dom"/>
</dbReference>
<feature type="modified residue" description="Phosphohistidine; by autocatalysis" evidence="9">
    <location>
        <position position="179"/>
    </location>
</feature>